<proteinExistence type="inferred from homology"/>
<evidence type="ECO:0000313" key="11">
    <source>
        <dbReference type="EnsemblMetazoa" id="GBRI022780-PA"/>
    </source>
</evidence>
<dbReference type="Pfam" id="PF07992">
    <property type="entry name" value="Pyr_redox_2"/>
    <property type="match status" value="1"/>
</dbReference>
<dbReference type="SUPFAM" id="SSF50022">
    <property type="entry name" value="ISP domain"/>
    <property type="match status" value="1"/>
</dbReference>
<organism evidence="11 12">
    <name type="scientific">Glossina brevipalpis</name>
    <dbReference type="NCBI Taxonomy" id="37001"/>
    <lineage>
        <taxon>Eukaryota</taxon>
        <taxon>Metazoa</taxon>
        <taxon>Ecdysozoa</taxon>
        <taxon>Arthropoda</taxon>
        <taxon>Hexapoda</taxon>
        <taxon>Insecta</taxon>
        <taxon>Pterygota</taxon>
        <taxon>Neoptera</taxon>
        <taxon>Endopterygota</taxon>
        <taxon>Diptera</taxon>
        <taxon>Brachycera</taxon>
        <taxon>Muscomorpha</taxon>
        <taxon>Hippoboscoidea</taxon>
        <taxon>Glossinidae</taxon>
        <taxon>Glossina</taxon>
    </lineage>
</organism>
<dbReference type="GO" id="GO:0046872">
    <property type="term" value="F:metal ion binding"/>
    <property type="evidence" value="ECO:0007669"/>
    <property type="project" value="UniProtKB-KW"/>
</dbReference>
<dbReference type="Pfam" id="PF00355">
    <property type="entry name" value="Rieske"/>
    <property type="match status" value="1"/>
</dbReference>
<evidence type="ECO:0000259" key="10">
    <source>
        <dbReference type="PROSITE" id="PS51296"/>
    </source>
</evidence>
<dbReference type="InterPro" id="IPR017941">
    <property type="entry name" value="Rieske_2Fe-2S"/>
</dbReference>
<dbReference type="InterPro" id="IPR050446">
    <property type="entry name" value="FAD-oxidoreductase/Apoptosis"/>
</dbReference>
<evidence type="ECO:0000256" key="5">
    <source>
        <dbReference type="ARBA" id="ARBA00022723"/>
    </source>
</evidence>
<name>A0A1A9WK94_9MUSC</name>
<keyword evidence="4" id="KW-0001">2Fe-2S</keyword>
<evidence type="ECO:0000256" key="9">
    <source>
        <dbReference type="ARBA" id="ARBA00023014"/>
    </source>
</evidence>
<dbReference type="PANTHER" id="PTHR43557">
    <property type="entry name" value="APOPTOSIS-INDUCING FACTOR 1"/>
    <property type="match status" value="1"/>
</dbReference>
<dbReference type="VEuPathDB" id="VectorBase:GBRI022780"/>
<dbReference type="GO" id="GO:0016651">
    <property type="term" value="F:oxidoreductase activity, acting on NAD(P)H"/>
    <property type="evidence" value="ECO:0007669"/>
    <property type="project" value="TreeGrafter"/>
</dbReference>
<keyword evidence="3" id="KW-0285">Flavoprotein</keyword>
<dbReference type="AlphaFoldDB" id="A0A1A9WK94"/>
<comment type="cofactor">
    <cofactor evidence="1">
        <name>FAD</name>
        <dbReference type="ChEBI" id="CHEBI:57692"/>
    </cofactor>
</comment>
<dbReference type="InterPro" id="IPR036188">
    <property type="entry name" value="FAD/NAD-bd_sf"/>
</dbReference>
<sequence length="553" mass="62154">MQVYILIKTNNVTMCDEYEYTDPIIICNERDLPDNGMKEFHFIDSKKVLLIKQKGKIYAVGAKCPHFGGPLKDGVVGNGRIRCPWHGACFDIKSGDIEDFPGLDSLPCYKVETKKNGQVGIMIRLKDIDAVKRIKDMVKRDLDDPTTFVVIGGGPAAQICVETLRQEGYVGRIILVCKEPYLPYDRVKISKTFYVTIEALQYRQKEFYDEYGIEIYLNTEATNVKCSEQVVKLSNGKSIKYDKMFIATGCTPKIPSIIGVNLKNIVTLRTYDDLAIISETMSEETRIICLGTGVITLEIAQDLIKQVESVTIVTNTELIASELFGDRIAERILRLFTDNHVNVITNTNIIEIIGNLNGEIEKVILANSKLLPCDLLIIDAELEMNTKFLKGSGLKINNNGSIDTNIYLRTSVESIYVGGDIANAPVYSMENELGTISNYKIAQYHGRIAAINMIKSRSKMLRAVPFFFTKLFEKNFRFSGYGQYSNIIIDGNLEDMKFVAYFVNENNKVMLVGSCDYDPIVSQFAELQSQGGTLKLADIKNDEVPWTKMIKSD</sequence>
<reference evidence="11" key="2">
    <citation type="submission" date="2020-05" db="UniProtKB">
        <authorList>
            <consortium name="EnsemblMetazoa"/>
        </authorList>
    </citation>
    <scope>IDENTIFICATION</scope>
    <source>
        <strain evidence="11">IAEA</strain>
    </source>
</reference>
<comment type="similarity">
    <text evidence="2">Belongs to the FAD-dependent oxidoreductase family.</text>
</comment>
<evidence type="ECO:0000256" key="4">
    <source>
        <dbReference type="ARBA" id="ARBA00022714"/>
    </source>
</evidence>
<dbReference type="CDD" id="cd03478">
    <property type="entry name" value="Rieske_AIFL_N"/>
    <property type="match status" value="1"/>
</dbReference>
<accession>A0A1A9WK94</accession>
<dbReference type="FunFam" id="2.102.10.10:FF:000003">
    <property type="entry name" value="apoptosis-inducing factor 3 isoform X2"/>
    <property type="match status" value="1"/>
</dbReference>
<evidence type="ECO:0000256" key="1">
    <source>
        <dbReference type="ARBA" id="ARBA00001974"/>
    </source>
</evidence>
<dbReference type="SUPFAM" id="SSF55424">
    <property type="entry name" value="FAD/NAD-linked reductases, dimerisation (C-terminal) domain"/>
    <property type="match status" value="1"/>
</dbReference>
<evidence type="ECO:0000256" key="6">
    <source>
        <dbReference type="ARBA" id="ARBA00022827"/>
    </source>
</evidence>
<dbReference type="PRINTS" id="PR00469">
    <property type="entry name" value="PNDRDTASEII"/>
</dbReference>
<reference evidence="12" key="1">
    <citation type="submission" date="2014-03" db="EMBL/GenBank/DDBJ databases">
        <authorList>
            <person name="Aksoy S."/>
            <person name="Warren W."/>
            <person name="Wilson R.K."/>
        </authorList>
    </citation>
    <scope>NUCLEOTIDE SEQUENCE [LARGE SCALE GENOMIC DNA]</scope>
    <source>
        <strain evidence="12">IAEA</strain>
    </source>
</reference>
<evidence type="ECO:0000256" key="8">
    <source>
        <dbReference type="ARBA" id="ARBA00023004"/>
    </source>
</evidence>
<evidence type="ECO:0000256" key="7">
    <source>
        <dbReference type="ARBA" id="ARBA00023002"/>
    </source>
</evidence>
<dbReference type="Gene3D" id="3.50.50.60">
    <property type="entry name" value="FAD/NAD(P)-binding domain"/>
    <property type="match status" value="2"/>
</dbReference>
<dbReference type="Gene3D" id="2.102.10.10">
    <property type="entry name" value="Rieske [2Fe-2S] iron-sulphur domain"/>
    <property type="match status" value="1"/>
</dbReference>
<protein>
    <recommendedName>
        <fullName evidence="10">Rieske domain-containing protein</fullName>
    </recommendedName>
</protein>
<keyword evidence="7" id="KW-0560">Oxidoreductase</keyword>
<dbReference type="PROSITE" id="PS51296">
    <property type="entry name" value="RIESKE"/>
    <property type="match status" value="1"/>
</dbReference>
<feature type="domain" description="Rieske" evidence="10">
    <location>
        <begin position="24"/>
        <end position="120"/>
    </location>
</feature>
<keyword evidence="8" id="KW-0408">Iron</keyword>
<dbReference type="GO" id="GO:0005737">
    <property type="term" value="C:cytoplasm"/>
    <property type="evidence" value="ECO:0007669"/>
    <property type="project" value="TreeGrafter"/>
</dbReference>
<dbReference type="STRING" id="37001.A0A1A9WK94"/>
<keyword evidence="9" id="KW-0411">Iron-sulfur</keyword>
<evidence type="ECO:0000313" key="12">
    <source>
        <dbReference type="Proteomes" id="UP000091820"/>
    </source>
</evidence>
<dbReference type="PRINTS" id="PR00368">
    <property type="entry name" value="FADPNR"/>
</dbReference>
<dbReference type="PANTHER" id="PTHR43557:SF2">
    <property type="entry name" value="RIESKE DOMAIN-CONTAINING PROTEIN-RELATED"/>
    <property type="match status" value="1"/>
</dbReference>
<dbReference type="Proteomes" id="UP000091820">
    <property type="component" value="Unassembled WGS sequence"/>
</dbReference>
<keyword evidence="12" id="KW-1185">Reference proteome</keyword>
<dbReference type="InterPro" id="IPR023753">
    <property type="entry name" value="FAD/NAD-binding_dom"/>
</dbReference>
<dbReference type="InterPro" id="IPR016156">
    <property type="entry name" value="FAD/NAD-linked_Rdtase_dimer_sf"/>
</dbReference>
<dbReference type="GO" id="GO:0051537">
    <property type="term" value="F:2 iron, 2 sulfur cluster binding"/>
    <property type="evidence" value="ECO:0007669"/>
    <property type="project" value="UniProtKB-KW"/>
</dbReference>
<evidence type="ECO:0000256" key="2">
    <source>
        <dbReference type="ARBA" id="ARBA00006442"/>
    </source>
</evidence>
<keyword evidence="6" id="KW-0274">FAD</keyword>
<dbReference type="SUPFAM" id="SSF51905">
    <property type="entry name" value="FAD/NAD(P)-binding domain"/>
    <property type="match status" value="2"/>
</dbReference>
<dbReference type="EnsemblMetazoa" id="GBRI022780-RA">
    <property type="protein sequence ID" value="GBRI022780-PA"/>
    <property type="gene ID" value="GBRI022780"/>
</dbReference>
<evidence type="ECO:0000256" key="3">
    <source>
        <dbReference type="ARBA" id="ARBA00022630"/>
    </source>
</evidence>
<dbReference type="InterPro" id="IPR036922">
    <property type="entry name" value="Rieske_2Fe-2S_sf"/>
</dbReference>
<keyword evidence="5" id="KW-0479">Metal-binding</keyword>